<dbReference type="InterPro" id="IPR016633">
    <property type="entry name" value="EarP"/>
</dbReference>
<comment type="similarity">
    <text evidence="4">Belongs to the glycosyltransferase 104 family.</text>
</comment>
<keyword evidence="2" id="KW-0808">Transferase</keyword>
<evidence type="ECO:0000256" key="3">
    <source>
        <dbReference type="ARBA" id="ARBA00024303"/>
    </source>
</evidence>
<accession>A0ABV0GER0</accession>
<protein>
    <recommendedName>
        <fullName evidence="5">Protein-arginine rhamnosyltransferase</fullName>
    </recommendedName>
    <alternativeName>
        <fullName evidence="6">EF-P arginine rhamnosyltransferase</fullName>
    </alternativeName>
</protein>
<dbReference type="Pfam" id="PF10093">
    <property type="entry name" value="EarP"/>
    <property type="match status" value="1"/>
</dbReference>
<name>A0ABV0GER0_9BURK</name>
<comment type="caution">
    <text evidence="8">The sequence shown here is derived from an EMBL/GenBank/DDBJ whole genome shotgun (WGS) entry which is preliminary data.</text>
</comment>
<proteinExistence type="inferred from homology"/>
<comment type="function">
    <text evidence="3">Protein-arginine rhamnosyltransferase that catalyzes the transfer of a single rhamnose to elongation factor P (EF-P) on 'Lys-32', a modification required for EF-P-dependent rescue of polyproline stalled ribosomes.</text>
</comment>
<dbReference type="Proteomes" id="UP001462640">
    <property type="component" value="Unassembled WGS sequence"/>
</dbReference>
<keyword evidence="8" id="KW-0251">Elongation factor</keyword>
<evidence type="ECO:0000256" key="4">
    <source>
        <dbReference type="ARBA" id="ARBA00024346"/>
    </source>
</evidence>
<comment type="catalytic activity">
    <reaction evidence="7">
        <text>dTDP-beta-L-rhamnose + L-arginyl-[protein] = N(omega)-(alpha-L-rhamnosyl)-L-arginyl-[protein] + dTDP + H(+)</text>
        <dbReference type="Rhea" id="RHEA:66692"/>
        <dbReference type="Rhea" id="RHEA-COMP:10532"/>
        <dbReference type="Rhea" id="RHEA-COMP:17096"/>
        <dbReference type="ChEBI" id="CHEBI:15378"/>
        <dbReference type="ChEBI" id="CHEBI:29965"/>
        <dbReference type="ChEBI" id="CHEBI:57510"/>
        <dbReference type="ChEBI" id="CHEBI:58369"/>
        <dbReference type="ChEBI" id="CHEBI:167445"/>
    </reaction>
    <physiologicalReaction direction="left-to-right" evidence="7">
        <dbReference type="Rhea" id="RHEA:66693"/>
    </physiologicalReaction>
</comment>
<keyword evidence="8" id="KW-0648">Protein biosynthesis</keyword>
<dbReference type="EMBL" id="JBDPZC010000005">
    <property type="protein sequence ID" value="MEO3713556.1"/>
    <property type="molecule type" value="Genomic_DNA"/>
</dbReference>
<dbReference type="RefSeq" id="WP_347610080.1">
    <property type="nucleotide sequence ID" value="NZ_JBDPZC010000005.1"/>
</dbReference>
<dbReference type="PIRSF" id="PIRSF015557">
    <property type="entry name" value="UCP015557"/>
    <property type="match status" value="1"/>
</dbReference>
<sequence>MDSRAWDVFCRVIDNYGDAGVCWRLCRELSRRGHEVRLWIDDARPLQWMAAPSDLESIQLMAWSEAELRFEAQPGGVVIEAFGCELPDGVKARMAAARPTPLWLNLEYLSAEDYVERSHGLRSPQWQGPAAGLEKFFFYPGFTARTGGLLREPGLMEAREAADHAGWLRQQGIVREPGERLVTLFCYDNPALPRLLQALAGTPTLILACPGPGSRMLRERQAAQALPERLRVQHLPFLPQDDFDRLLWVCDLNLVRGEDSFVRAQWAGRPFVWHIYPQDDGAHEAKLQAFMDRAFAGMPPDQRLAWQALWRAWNGLDRSPEASAPLQLPPLAAATDAFLAWRSGLLTQVDLVTQLQGFLQR</sequence>
<reference evidence="8 9" key="1">
    <citation type="submission" date="2024-05" db="EMBL/GenBank/DDBJ databases">
        <title>Roseateles sp. 2.12 16S ribosomal RNA gene Genome sequencing and assembly.</title>
        <authorList>
            <person name="Woo H."/>
        </authorList>
    </citation>
    <scope>NUCLEOTIDE SEQUENCE [LARGE SCALE GENOMIC DNA]</scope>
    <source>
        <strain evidence="8 9">2.12</strain>
    </source>
</reference>
<dbReference type="GO" id="GO:0003746">
    <property type="term" value="F:translation elongation factor activity"/>
    <property type="evidence" value="ECO:0007669"/>
    <property type="project" value="UniProtKB-KW"/>
</dbReference>
<keyword evidence="1" id="KW-0328">Glycosyltransferase</keyword>
<evidence type="ECO:0000256" key="1">
    <source>
        <dbReference type="ARBA" id="ARBA00022676"/>
    </source>
</evidence>
<evidence type="ECO:0000313" key="8">
    <source>
        <dbReference type="EMBL" id="MEO3713556.1"/>
    </source>
</evidence>
<evidence type="ECO:0000313" key="9">
    <source>
        <dbReference type="Proteomes" id="UP001462640"/>
    </source>
</evidence>
<dbReference type="NCBIfam" id="TIGR03837">
    <property type="entry name" value="efp_Arg_rhamno"/>
    <property type="match status" value="1"/>
</dbReference>
<evidence type="ECO:0000256" key="5">
    <source>
        <dbReference type="ARBA" id="ARBA00024416"/>
    </source>
</evidence>
<keyword evidence="9" id="KW-1185">Reference proteome</keyword>
<evidence type="ECO:0000256" key="7">
    <source>
        <dbReference type="ARBA" id="ARBA00048472"/>
    </source>
</evidence>
<organism evidence="8 9">
    <name type="scientific">Roseateles flavus</name>
    <dbReference type="NCBI Taxonomy" id="3149041"/>
    <lineage>
        <taxon>Bacteria</taxon>
        <taxon>Pseudomonadati</taxon>
        <taxon>Pseudomonadota</taxon>
        <taxon>Betaproteobacteria</taxon>
        <taxon>Burkholderiales</taxon>
        <taxon>Sphaerotilaceae</taxon>
        <taxon>Roseateles</taxon>
    </lineage>
</organism>
<evidence type="ECO:0000256" key="6">
    <source>
        <dbReference type="ARBA" id="ARBA00030025"/>
    </source>
</evidence>
<evidence type="ECO:0000256" key="2">
    <source>
        <dbReference type="ARBA" id="ARBA00022679"/>
    </source>
</evidence>
<gene>
    <name evidence="8" type="primary">earP</name>
    <name evidence="8" type="ORF">ABDJ40_12360</name>
</gene>